<sequence>MSRRLRIAIFALAAALIALELGLRSMRGPRVEVVVENRTGQRVGSLAVGTLGRQIPVSPLVDGGRVELDVLASGSSPLILRYRDDGDLPRSLELPSFEGKRLRGEGLRFVVVLLPDGEVSDYNEDDPSASARFKAFLRKRTPLALPSPF</sequence>
<proteinExistence type="predicted"/>
<dbReference type="EMBL" id="CP036426">
    <property type="protein sequence ID" value="QDV33806.1"/>
    <property type="molecule type" value="Genomic_DNA"/>
</dbReference>
<dbReference type="KEGG" id="tpla:ElP_16850"/>
<keyword evidence="2" id="KW-1185">Reference proteome</keyword>
<accession>A0A518GYX0</accession>
<dbReference type="Proteomes" id="UP000317835">
    <property type="component" value="Chromosome"/>
</dbReference>
<dbReference type="OrthoDB" id="291626at2"/>
<dbReference type="AlphaFoldDB" id="A0A518GYX0"/>
<gene>
    <name evidence="1" type="ORF">ElP_16850</name>
</gene>
<protein>
    <submittedName>
        <fullName evidence="1">Uncharacterized protein</fullName>
    </submittedName>
</protein>
<evidence type="ECO:0000313" key="1">
    <source>
        <dbReference type="EMBL" id="QDV33806.1"/>
    </source>
</evidence>
<evidence type="ECO:0000313" key="2">
    <source>
        <dbReference type="Proteomes" id="UP000317835"/>
    </source>
</evidence>
<reference evidence="1 2" key="1">
    <citation type="submission" date="2019-02" db="EMBL/GenBank/DDBJ databases">
        <title>Deep-cultivation of Planctomycetes and their phenomic and genomic characterization uncovers novel biology.</title>
        <authorList>
            <person name="Wiegand S."/>
            <person name="Jogler M."/>
            <person name="Boedeker C."/>
            <person name="Pinto D."/>
            <person name="Vollmers J."/>
            <person name="Rivas-Marin E."/>
            <person name="Kohn T."/>
            <person name="Peeters S.H."/>
            <person name="Heuer A."/>
            <person name="Rast P."/>
            <person name="Oberbeckmann S."/>
            <person name="Bunk B."/>
            <person name="Jeske O."/>
            <person name="Meyerdierks A."/>
            <person name="Storesund J.E."/>
            <person name="Kallscheuer N."/>
            <person name="Luecker S."/>
            <person name="Lage O.M."/>
            <person name="Pohl T."/>
            <person name="Merkel B.J."/>
            <person name="Hornburger P."/>
            <person name="Mueller R.-W."/>
            <person name="Bruemmer F."/>
            <person name="Labrenz M."/>
            <person name="Spormann A.M."/>
            <person name="Op den Camp H."/>
            <person name="Overmann J."/>
            <person name="Amann R."/>
            <person name="Jetten M.S.M."/>
            <person name="Mascher T."/>
            <person name="Medema M.H."/>
            <person name="Devos D.P."/>
            <person name="Kaster A.-K."/>
            <person name="Ovreas L."/>
            <person name="Rohde M."/>
            <person name="Galperin M.Y."/>
            <person name="Jogler C."/>
        </authorList>
    </citation>
    <scope>NUCLEOTIDE SEQUENCE [LARGE SCALE GENOMIC DNA]</scope>
    <source>
        <strain evidence="1 2">ElP</strain>
    </source>
</reference>
<name>A0A518GYX0_9BACT</name>
<dbReference type="RefSeq" id="WP_145268216.1">
    <property type="nucleotide sequence ID" value="NZ_CP036426.1"/>
</dbReference>
<organism evidence="1 2">
    <name type="scientific">Tautonia plasticadhaerens</name>
    <dbReference type="NCBI Taxonomy" id="2527974"/>
    <lineage>
        <taxon>Bacteria</taxon>
        <taxon>Pseudomonadati</taxon>
        <taxon>Planctomycetota</taxon>
        <taxon>Planctomycetia</taxon>
        <taxon>Isosphaerales</taxon>
        <taxon>Isosphaeraceae</taxon>
        <taxon>Tautonia</taxon>
    </lineage>
</organism>